<organism evidence="3 4">
    <name type="scientific">Dysgonomonas alginatilytica</name>
    <dbReference type="NCBI Taxonomy" id="1605892"/>
    <lineage>
        <taxon>Bacteria</taxon>
        <taxon>Pseudomonadati</taxon>
        <taxon>Bacteroidota</taxon>
        <taxon>Bacteroidia</taxon>
        <taxon>Bacteroidales</taxon>
        <taxon>Dysgonomonadaceae</taxon>
        <taxon>Dysgonomonas</taxon>
    </lineage>
</organism>
<feature type="signal peptide" evidence="2">
    <location>
        <begin position="1"/>
        <end position="19"/>
    </location>
</feature>
<protein>
    <recommendedName>
        <fullName evidence="5">Secreted protein with PEP-CTERM sorting signal</fullName>
    </recommendedName>
</protein>
<gene>
    <name evidence="3" type="ORF">CLV62_11470</name>
</gene>
<keyword evidence="1" id="KW-0472">Membrane</keyword>
<evidence type="ECO:0008006" key="5">
    <source>
        <dbReference type="Google" id="ProtNLM"/>
    </source>
</evidence>
<evidence type="ECO:0000313" key="4">
    <source>
        <dbReference type="Proteomes" id="UP000247973"/>
    </source>
</evidence>
<dbReference type="EMBL" id="QICL01000014">
    <property type="protein sequence ID" value="PXV63353.1"/>
    <property type="molecule type" value="Genomic_DNA"/>
</dbReference>
<dbReference type="OrthoDB" id="9824041at2"/>
<reference evidence="3 4" key="1">
    <citation type="submission" date="2018-03" db="EMBL/GenBank/DDBJ databases">
        <title>Genomic Encyclopedia of Archaeal and Bacterial Type Strains, Phase II (KMG-II): from individual species to whole genera.</title>
        <authorList>
            <person name="Goeker M."/>
        </authorList>
    </citation>
    <scope>NUCLEOTIDE SEQUENCE [LARGE SCALE GENOMIC DNA]</scope>
    <source>
        <strain evidence="3 4">DSM 100214</strain>
    </source>
</reference>
<keyword evidence="4" id="KW-1185">Reference proteome</keyword>
<comment type="caution">
    <text evidence="3">The sequence shown here is derived from an EMBL/GenBank/DDBJ whole genome shotgun (WGS) entry which is preliminary data.</text>
</comment>
<feature type="transmembrane region" description="Helical" evidence="1">
    <location>
        <begin position="153"/>
        <end position="170"/>
    </location>
</feature>
<evidence type="ECO:0000256" key="2">
    <source>
        <dbReference type="SAM" id="SignalP"/>
    </source>
</evidence>
<accession>A0A2V3PMV0</accession>
<sequence length="180" mass="21577">MKKISVLFPFMLITLFSVAQQLPSELYYEQEISPKYTRYDHGNGYTNPNNPNNDYSNNEMYVQRIESYFEVETGYMDNPYWTGTWSSFSYLIEMFNHLPNYNIFKGYMFSDYFSNFWSNINKDKSNQSERDRFYKELRMSTTDPRSVGSPAEHSLIVILLICMLHFIYYSKRKKQLKGFV</sequence>
<evidence type="ECO:0000256" key="1">
    <source>
        <dbReference type="SAM" id="Phobius"/>
    </source>
</evidence>
<keyword evidence="1" id="KW-0812">Transmembrane</keyword>
<dbReference type="Proteomes" id="UP000247973">
    <property type="component" value="Unassembled WGS sequence"/>
</dbReference>
<keyword evidence="1" id="KW-1133">Transmembrane helix</keyword>
<proteinExistence type="predicted"/>
<keyword evidence="2" id="KW-0732">Signal</keyword>
<evidence type="ECO:0000313" key="3">
    <source>
        <dbReference type="EMBL" id="PXV63353.1"/>
    </source>
</evidence>
<dbReference type="AlphaFoldDB" id="A0A2V3PMV0"/>
<name>A0A2V3PMV0_9BACT</name>
<feature type="chain" id="PRO_5016082311" description="Secreted protein with PEP-CTERM sorting signal" evidence="2">
    <location>
        <begin position="20"/>
        <end position="180"/>
    </location>
</feature>
<dbReference type="RefSeq" id="WP_110310995.1">
    <property type="nucleotide sequence ID" value="NZ_QICL01000014.1"/>
</dbReference>